<sequence length="74" mass="8035">MSDTQRPSFTRRAQTEAEAAHLARLDDLADQMITELHAIGGTDPEGSELASQALAFAAQMTRQAIDQAKRHLTA</sequence>
<evidence type="ECO:0000313" key="1">
    <source>
        <dbReference type="EMBL" id="PWE27008.1"/>
    </source>
</evidence>
<dbReference type="EMBL" id="QEYD01000013">
    <property type="protein sequence ID" value="PWE27008.1"/>
    <property type="molecule type" value="Genomic_DNA"/>
</dbReference>
<comment type="caution">
    <text evidence="1">The sequence shown here is derived from an EMBL/GenBank/DDBJ whole genome shotgun (WGS) entry which is preliminary data.</text>
</comment>
<dbReference type="OrthoDB" id="7774727at2"/>
<evidence type="ECO:0000313" key="2">
    <source>
        <dbReference type="Proteomes" id="UP000244940"/>
    </source>
</evidence>
<protein>
    <submittedName>
        <fullName evidence="1">Uncharacterized protein</fullName>
    </submittedName>
</protein>
<name>A0A2U2C545_9RHOB</name>
<keyword evidence="2" id="KW-1185">Reference proteome</keyword>
<dbReference type="Proteomes" id="UP000244940">
    <property type="component" value="Unassembled WGS sequence"/>
</dbReference>
<gene>
    <name evidence="1" type="ORF">C4N9_18560</name>
</gene>
<accession>A0A2U2C545</accession>
<dbReference type="AlphaFoldDB" id="A0A2U2C545"/>
<dbReference type="RefSeq" id="WP_109534855.1">
    <property type="nucleotide sequence ID" value="NZ_QEYD01000013.1"/>
</dbReference>
<proteinExistence type="predicted"/>
<reference evidence="1 2" key="1">
    <citation type="submission" date="2018-05" db="EMBL/GenBank/DDBJ databases">
        <title>Pararhodobacter marina sp. nov., isolated from deep-sea water of the Indian Ocean.</title>
        <authorList>
            <person name="Lai Q.Sr."/>
            <person name="Liu X."/>
            <person name="Shao Z."/>
        </authorList>
    </citation>
    <scope>NUCLEOTIDE SEQUENCE [LARGE SCALE GENOMIC DNA]</scope>
    <source>
        <strain evidence="1 2">CIC4N-9</strain>
    </source>
</reference>
<dbReference type="GeneID" id="94366902"/>
<organism evidence="1 2">
    <name type="scientific">Pararhodobacter marinus</name>
    <dbReference type="NCBI Taxonomy" id="2184063"/>
    <lineage>
        <taxon>Bacteria</taxon>
        <taxon>Pseudomonadati</taxon>
        <taxon>Pseudomonadota</taxon>
        <taxon>Alphaproteobacteria</taxon>
        <taxon>Rhodobacterales</taxon>
        <taxon>Paracoccaceae</taxon>
        <taxon>Pararhodobacter</taxon>
    </lineage>
</organism>